<gene>
    <name evidence="2" type="ORF">GCWU000324_02443</name>
</gene>
<dbReference type="EMBL" id="ACJW02000003">
    <property type="protein sequence ID" value="EEP68191.1"/>
    <property type="molecule type" value="Genomic_DNA"/>
</dbReference>
<protein>
    <submittedName>
        <fullName evidence="2">Uncharacterized protein</fullName>
    </submittedName>
</protein>
<dbReference type="Proteomes" id="UP000003009">
    <property type="component" value="Unassembled WGS sequence"/>
</dbReference>
<evidence type="ECO:0000313" key="3">
    <source>
        <dbReference type="Proteomes" id="UP000003009"/>
    </source>
</evidence>
<evidence type="ECO:0000256" key="1">
    <source>
        <dbReference type="SAM" id="MobiDB-lite"/>
    </source>
</evidence>
<comment type="caution">
    <text evidence="2">The sequence shown here is derived from an EMBL/GenBank/DDBJ whole genome shotgun (WGS) entry which is preliminary data.</text>
</comment>
<name>C4GK69_9NEIS</name>
<reference evidence="2" key="1">
    <citation type="submission" date="2009-04" db="EMBL/GenBank/DDBJ databases">
        <authorList>
            <person name="Weinstock G."/>
            <person name="Sodergren E."/>
            <person name="Clifton S."/>
            <person name="Fulton L."/>
            <person name="Fulton B."/>
            <person name="Courtney L."/>
            <person name="Fronick C."/>
            <person name="Harrison M."/>
            <person name="Strong C."/>
            <person name="Farmer C."/>
            <person name="Delahaunty K."/>
            <person name="Markovic C."/>
            <person name="Hall O."/>
            <person name="Minx P."/>
            <person name="Tomlinson C."/>
            <person name="Mitreva M."/>
            <person name="Nelson J."/>
            <person name="Hou S."/>
            <person name="Wollam A."/>
            <person name="Pepin K.H."/>
            <person name="Johnson M."/>
            <person name="Bhonagiri V."/>
            <person name="Nash W.E."/>
            <person name="Warren W."/>
            <person name="Chinwalla A."/>
            <person name="Mardis E.R."/>
            <person name="Wilson R.K."/>
        </authorList>
    </citation>
    <scope>NUCLEOTIDE SEQUENCE [LARGE SCALE GENOMIC DNA]</scope>
    <source>
        <strain evidence="2">ATCC 51147</strain>
    </source>
</reference>
<keyword evidence="3" id="KW-1185">Reference proteome</keyword>
<sequence>MLCGSLKSANGAATAGGQMAHAIGLRGLAKMPASLGCAMGLQVCKRFGWVFRLPPFNGLRDYRKTGQGSLKSHRTPPPIFAANNKDKAA</sequence>
<evidence type="ECO:0000313" key="2">
    <source>
        <dbReference type="EMBL" id="EEP68191.1"/>
    </source>
</evidence>
<feature type="region of interest" description="Disordered" evidence="1">
    <location>
        <begin position="65"/>
        <end position="89"/>
    </location>
</feature>
<proteinExistence type="predicted"/>
<organism evidence="2 3">
    <name type="scientific">Kingella oralis ATCC 51147</name>
    <dbReference type="NCBI Taxonomy" id="629741"/>
    <lineage>
        <taxon>Bacteria</taxon>
        <taxon>Pseudomonadati</taxon>
        <taxon>Pseudomonadota</taxon>
        <taxon>Betaproteobacteria</taxon>
        <taxon>Neisseriales</taxon>
        <taxon>Neisseriaceae</taxon>
        <taxon>Kingella</taxon>
    </lineage>
</organism>
<dbReference type="AlphaFoldDB" id="C4GK69"/>
<accession>C4GK69</accession>
<dbReference type="HOGENOM" id="CLU_2450651_0_0_4"/>